<keyword evidence="4 10" id="KW-0540">Nuclease</keyword>
<organism evidence="13 14">
    <name type="scientific">Symbiodinium microadriaticum</name>
    <name type="common">Dinoflagellate</name>
    <name type="synonym">Zooxanthella microadriatica</name>
    <dbReference type="NCBI Taxonomy" id="2951"/>
    <lineage>
        <taxon>Eukaryota</taxon>
        <taxon>Sar</taxon>
        <taxon>Alveolata</taxon>
        <taxon>Dinophyceae</taxon>
        <taxon>Suessiales</taxon>
        <taxon>Symbiodiniaceae</taxon>
        <taxon>Symbiodinium</taxon>
    </lineage>
</organism>
<keyword evidence="6 10" id="KW-0255">Endonuclease</keyword>
<evidence type="ECO:0000256" key="4">
    <source>
        <dbReference type="ARBA" id="ARBA00022722"/>
    </source>
</evidence>
<accession>A0A1Q9E9G0</accession>
<dbReference type="GO" id="GO:0016787">
    <property type="term" value="F:hydrolase activity"/>
    <property type="evidence" value="ECO:0007669"/>
    <property type="project" value="UniProtKB-KW"/>
</dbReference>
<feature type="region of interest" description="Disordered" evidence="11">
    <location>
        <begin position="1"/>
        <end position="36"/>
    </location>
</feature>
<dbReference type="AlphaFoldDB" id="A0A1Q9E9G0"/>
<feature type="domain" description="VLRF1" evidence="12">
    <location>
        <begin position="197"/>
        <end position="338"/>
    </location>
</feature>
<dbReference type="GO" id="GO:0005737">
    <property type="term" value="C:cytoplasm"/>
    <property type="evidence" value="ECO:0007669"/>
    <property type="project" value="UniProtKB-SubCell"/>
</dbReference>
<evidence type="ECO:0000256" key="2">
    <source>
        <dbReference type="ARBA" id="ARBA00009262"/>
    </source>
</evidence>
<name>A0A1Q9E9G0_SYMMI</name>
<evidence type="ECO:0000313" key="13">
    <source>
        <dbReference type="EMBL" id="OLQ04056.1"/>
    </source>
</evidence>
<feature type="compositionally biased region" description="Acidic residues" evidence="11">
    <location>
        <begin position="93"/>
        <end position="102"/>
    </location>
</feature>
<keyword evidence="5" id="KW-0677">Repeat</keyword>
<evidence type="ECO:0000259" key="12">
    <source>
        <dbReference type="PROSITE" id="PS52044"/>
    </source>
</evidence>
<evidence type="ECO:0000313" key="14">
    <source>
        <dbReference type="Proteomes" id="UP000186817"/>
    </source>
</evidence>
<comment type="caution">
    <text evidence="13">The sequence shown here is derived from an EMBL/GenBank/DDBJ whole genome shotgun (WGS) entry which is preliminary data.</text>
</comment>
<feature type="region of interest" description="Disordered" evidence="11">
    <location>
        <begin position="456"/>
        <end position="504"/>
    </location>
</feature>
<feature type="compositionally biased region" description="Basic and acidic residues" evidence="11">
    <location>
        <begin position="486"/>
        <end position="504"/>
    </location>
</feature>
<keyword evidence="7 10" id="KW-0378">Hydrolase</keyword>
<proteinExistence type="inferred from homology"/>
<feature type="region of interest" description="Disordered" evidence="11">
    <location>
        <begin position="356"/>
        <end position="378"/>
    </location>
</feature>
<protein>
    <submittedName>
        <fullName evidence="13">Ankyrin repeat and zinc finger domain-containing protein 1</fullName>
    </submittedName>
</protein>
<dbReference type="InterPro" id="IPR047139">
    <property type="entry name" value="ANKZ1/VMS1"/>
</dbReference>
<keyword evidence="14" id="KW-1185">Reference proteome</keyword>
<dbReference type="PANTHER" id="PTHR16036:SF2">
    <property type="entry name" value="TRNA ENDONUCLEASE ANKZF1"/>
    <property type="match status" value="1"/>
</dbReference>
<keyword evidence="8" id="KW-0040">ANK repeat</keyword>
<dbReference type="Pfam" id="PF01391">
    <property type="entry name" value="Collagen"/>
    <property type="match status" value="1"/>
</dbReference>
<keyword evidence="9" id="KW-0175">Coiled coil</keyword>
<evidence type="ECO:0000256" key="7">
    <source>
        <dbReference type="ARBA" id="ARBA00022801"/>
    </source>
</evidence>
<evidence type="ECO:0000256" key="5">
    <source>
        <dbReference type="ARBA" id="ARBA00022737"/>
    </source>
</evidence>
<feature type="compositionally biased region" description="Low complexity" evidence="11">
    <location>
        <begin position="948"/>
        <end position="957"/>
    </location>
</feature>
<dbReference type="OrthoDB" id="429841at2759"/>
<dbReference type="PROSITE" id="PS52044">
    <property type="entry name" value="VLRF1"/>
    <property type="match status" value="1"/>
</dbReference>
<dbReference type="GO" id="GO:0004519">
    <property type="term" value="F:endonuclease activity"/>
    <property type="evidence" value="ECO:0007669"/>
    <property type="project" value="UniProtKB-KW"/>
</dbReference>
<evidence type="ECO:0000256" key="9">
    <source>
        <dbReference type="ARBA" id="ARBA00023054"/>
    </source>
</evidence>
<reference evidence="13 14" key="1">
    <citation type="submission" date="2016-02" db="EMBL/GenBank/DDBJ databases">
        <title>Genome analysis of coral dinoflagellate symbionts highlights evolutionary adaptations to a symbiotic lifestyle.</title>
        <authorList>
            <person name="Aranda M."/>
            <person name="Li Y."/>
            <person name="Liew Y.J."/>
            <person name="Baumgarten S."/>
            <person name="Simakov O."/>
            <person name="Wilson M."/>
            <person name="Piel J."/>
            <person name="Ashoor H."/>
            <person name="Bougouffa S."/>
            <person name="Bajic V.B."/>
            <person name="Ryu T."/>
            <person name="Ravasi T."/>
            <person name="Bayer T."/>
            <person name="Micklem G."/>
            <person name="Kim H."/>
            <person name="Bhak J."/>
            <person name="Lajeunesse T.C."/>
            <person name="Voolstra C.R."/>
        </authorList>
    </citation>
    <scope>NUCLEOTIDE SEQUENCE [LARGE SCALE GENOMIC DNA]</scope>
    <source>
        <strain evidence="13 14">CCMP2467</strain>
    </source>
</reference>
<comment type="similarity">
    <text evidence="2 10">Belongs to the ANKZF1/VMS1 family.</text>
</comment>
<feature type="compositionally biased region" description="Basic and acidic residues" evidence="11">
    <location>
        <begin position="468"/>
        <end position="477"/>
    </location>
</feature>
<feature type="region of interest" description="Disordered" evidence="11">
    <location>
        <begin position="601"/>
        <end position="622"/>
    </location>
</feature>
<evidence type="ECO:0000256" key="6">
    <source>
        <dbReference type="ARBA" id="ARBA00022759"/>
    </source>
</evidence>
<dbReference type="InterPro" id="IPR008160">
    <property type="entry name" value="Collagen"/>
</dbReference>
<feature type="compositionally biased region" description="Pro residues" evidence="11">
    <location>
        <begin position="958"/>
        <end position="986"/>
    </location>
</feature>
<dbReference type="EMBL" id="LSRX01000219">
    <property type="protein sequence ID" value="OLQ04056.1"/>
    <property type="molecule type" value="Genomic_DNA"/>
</dbReference>
<evidence type="ECO:0000256" key="8">
    <source>
        <dbReference type="ARBA" id="ARBA00023043"/>
    </source>
</evidence>
<feature type="region of interest" description="Disordered" evidence="11">
    <location>
        <begin position="927"/>
        <end position="995"/>
    </location>
</feature>
<dbReference type="InterPro" id="IPR036770">
    <property type="entry name" value="Ankyrin_rpt-contain_sf"/>
</dbReference>
<dbReference type="PANTHER" id="PTHR16036">
    <property type="entry name" value="ANKYRIN REPEAT AND ZINC FINGER DOMAIN-CONTAINING PROTEIN 1"/>
    <property type="match status" value="1"/>
</dbReference>
<sequence>MDAIGPADAAPVAEDLESKTSRPRRDRKSNAETQNGLPVFCRTRHFNRATATYSVPLWDFTSRWLPDELKALEPTRSVRGSRGFEPPGRTGEASEENDTEIGGEEKENQPEDPGPDLPSESEESEVAWEGHLGVESRAWARGVVDGALILLRRLQCGSDPPTTYGLGVCAALIPPETLAEGSDLSLDRRLAEILRTRSPRWAVCALRSGHFAGAVFNGQEAVIHKAIHRYTVRAKAGGSQSACDGSKKVKSVGSSLRRYGEQRLAEEIKELMTDKWAQHLAECELVLVSVSKRMRPTLVGTEKEPFLPDPRKVRKLPFMIGKPTFEAVQAAYLRAASVVFCDEGVADAVTARFRPAPARTEEPKQAAPPSEEIAEAEPVQAPAVKYSEEDDPLFSSLHVAAQANDVMAITEELEQGADPTSRDSKGRVPYYLCATPQAREAFRKWRGSNEDAWDWASAQVPEGITDETEQRKKDKEKEKKKRQKEKQKANKLKEKEEEEERQRKEEEERKMLLRLKRACQDLSGQMSGCKMHIYFWLLSFLAQPVCGHEAVGTVQVHADGSGATKWYSMPASGLEREGATLSPLEVSAMGSLHKLAAPVTTHHDHRENSARSNPHDVGSSTESMLENGVASRQAREERVSTAARLGMALQTSNATILRRKASALAAGRLMGDQLAAAGKEMSEVAAGAAAAAFQSAVSAQLGNELSASIAAESAGQAAGKAAKMADYPERGRVQAVADAATTAGKKHGLSQDSAAASGAMAAGHFAAGEASSDGRMSEEVAQAAATASAAYAYGAGLATKDIATISAKAAASAAADHAVAAGMHLQDIQKLARQAATVAFNTALEVYTSMAHEAEPTDTPMEDSKASEILYSPAETSDGVQAIKNLTNTAGDESVAWPWESPEHALESAESLPALPGEAGVVVSSLFGEPGQRGSRGATGPQGPPGAAGPAGAAARGPPGPAGPQGPHGPPGPHGDPGPQGIPGPEGPVGSMPADTHTWQQVLDYYQEVLGKMETSLGRKHRAVNNDLVLLNRQAALYHARDAGVRHGATGLHAYILRSYARIAASLSQALRLDHTVSGSFAAETPRQDLKDARKLLLVARAQNNFIRHTERGSSPQRWHGAGLLEDSMKSRSMNVVMGWLAASVCVFGLLL</sequence>
<evidence type="ECO:0000256" key="10">
    <source>
        <dbReference type="PROSITE-ProRule" id="PRU01389"/>
    </source>
</evidence>
<dbReference type="Proteomes" id="UP000186817">
    <property type="component" value="Unassembled WGS sequence"/>
</dbReference>
<evidence type="ECO:0000256" key="11">
    <source>
        <dbReference type="SAM" id="MobiDB-lite"/>
    </source>
</evidence>
<dbReference type="Pfam" id="PF18826">
    <property type="entry name" value="bVLRF1"/>
    <property type="match status" value="1"/>
</dbReference>
<dbReference type="InterPro" id="IPR041175">
    <property type="entry name" value="VLRF1/Vms1"/>
</dbReference>
<dbReference type="GO" id="GO:0036503">
    <property type="term" value="P:ERAD pathway"/>
    <property type="evidence" value="ECO:0007669"/>
    <property type="project" value="TreeGrafter"/>
</dbReference>
<comment type="subcellular location">
    <subcellularLocation>
        <location evidence="1">Cytoplasm</location>
    </subcellularLocation>
</comment>
<evidence type="ECO:0000256" key="3">
    <source>
        <dbReference type="ARBA" id="ARBA00022490"/>
    </source>
</evidence>
<keyword evidence="3 10" id="KW-0963">Cytoplasm</keyword>
<feature type="active site" evidence="10">
    <location>
        <position position="240"/>
    </location>
</feature>
<gene>
    <name evidence="13" type="primary">Ankzf1</name>
    <name evidence="13" type="ORF">AK812_SmicGene12922</name>
</gene>
<evidence type="ECO:0000256" key="1">
    <source>
        <dbReference type="ARBA" id="ARBA00004496"/>
    </source>
</evidence>
<comment type="domain">
    <text evidence="10">The VLRF1 domain mediates binding to the 60S ribosomal subunit.</text>
</comment>
<feature type="region of interest" description="Disordered" evidence="11">
    <location>
        <begin position="76"/>
        <end position="127"/>
    </location>
</feature>
<dbReference type="Gene3D" id="1.25.40.20">
    <property type="entry name" value="Ankyrin repeat-containing domain"/>
    <property type="match status" value="1"/>
</dbReference>